<comment type="caution">
    <text evidence="3">The sequence shown here is derived from an EMBL/GenBank/DDBJ whole genome shotgun (WGS) entry which is preliminary data.</text>
</comment>
<feature type="chain" id="PRO_5001815140" evidence="2">
    <location>
        <begin position="20"/>
        <end position="91"/>
    </location>
</feature>
<reference evidence="4" key="1">
    <citation type="journal article" date="2014" name="Genome Announc.">
        <title>Genome sequence and annotation of Acremonium chrysogenum, producer of the beta-lactam antibiotic cephalosporin C.</title>
        <authorList>
            <person name="Terfehr D."/>
            <person name="Dahlmann T.A."/>
            <person name="Specht T."/>
            <person name="Zadra I."/>
            <person name="Kuernsteiner H."/>
            <person name="Kueck U."/>
        </authorList>
    </citation>
    <scope>NUCLEOTIDE SEQUENCE [LARGE SCALE GENOMIC DNA]</scope>
    <source>
        <strain evidence="4">ATCC 11550 / CBS 779.69 / DSM 880 / IAM 14645 / JCM 23072 / IMI 49137</strain>
    </source>
</reference>
<evidence type="ECO:0000313" key="4">
    <source>
        <dbReference type="Proteomes" id="UP000029964"/>
    </source>
</evidence>
<gene>
    <name evidence="3" type="ORF">ACRE_080440</name>
</gene>
<name>A0A086SVV8_HAPC1</name>
<evidence type="ECO:0000256" key="2">
    <source>
        <dbReference type="SAM" id="SignalP"/>
    </source>
</evidence>
<proteinExistence type="predicted"/>
<feature type="signal peptide" evidence="2">
    <location>
        <begin position="1"/>
        <end position="19"/>
    </location>
</feature>
<accession>A0A086SVV8</accession>
<dbReference type="AlphaFoldDB" id="A0A086SVV8"/>
<sequence>MKVTGALIALAAAAPMAAAVPFPIADFLAPTGRAPAPAGAPVARDAPKFPQLDVRTSINGTITKRGINPNSTEEKTKRSFGVPVGNLTQKA</sequence>
<dbReference type="Proteomes" id="UP000029964">
    <property type="component" value="Unassembled WGS sequence"/>
</dbReference>
<feature type="region of interest" description="Disordered" evidence="1">
    <location>
        <begin position="61"/>
        <end position="91"/>
    </location>
</feature>
<protein>
    <submittedName>
        <fullName evidence="3">Uncharacterized protein</fullName>
    </submittedName>
</protein>
<keyword evidence="4" id="KW-1185">Reference proteome</keyword>
<dbReference type="HOGENOM" id="CLU_2426498_0_0_1"/>
<dbReference type="EMBL" id="JPKY01000139">
    <property type="protein sequence ID" value="KFH41240.1"/>
    <property type="molecule type" value="Genomic_DNA"/>
</dbReference>
<evidence type="ECO:0000313" key="3">
    <source>
        <dbReference type="EMBL" id="KFH41240.1"/>
    </source>
</evidence>
<organism evidence="3 4">
    <name type="scientific">Hapsidospora chrysogenum (strain ATCC 11550 / CBS 779.69 / DSM 880 / IAM 14645 / JCM 23072 / IMI 49137)</name>
    <name type="common">Acremonium chrysogenum</name>
    <dbReference type="NCBI Taxonomy" id="857340"/>
    <lineage>
        <taxon>Eukaryota</taxon>
        <taxon>Fungi</taxon>
        <taxon>Dikarya</taxon>
        <taxon>Ascomycota</taxon>
        <taxon>Pezizomycotina</taxon>
        <taxon>Sordariomycetes</taxon>
        <taxon>Hypocreomycetidae</taxon>
        <taxon>Hypocreales</taxon>
        <taxon>Bionectriaceae</taxon>
        <taxon>Hapsidospora</taxon>
    </lineage>
</organism>
<evidence type="ECO:0000256" key="1">
    <source>
        <dbReference type="SAM" id="MobiDB-lite"/>
    </source>
</evidence>
<keyword evidence="2" id="KW-0732">Signal</keyword>